<proteinExistence type="predicted"/>
<evidence type="ECO:0000313" key="2">
    <source>
        <dbReference type="Proteomes" id="UP000017127"/>
    </source>
</evidence>
<sequence length="53" mass="6228">MFEKLLLAAILTLSLYLNAKIEWSNPVNLLQLRVQAPQVELLRIVMFQNFNIR</sequence>
<protein>
    <submittedName>
        <fullName evidence="1">Uncharacterized protein</fullName>
    </submittedName>
</protein>
<dbReference type="Proteomes" id="UP000017127">
    <property type="component" value="Unassembled WGS sequence"/>
</dbReference>
<dbReference type="EMBL" id="AUZM01000004">
    <property type="protein sequence ID" value="ERT09275.1"/>
    <property type="molecule type" value="Genomic_DNA"/>
</dbReference>
<dbReference type="AlphaFoldDB" id="U7QQ79"/>
<reference evidence="1 2" key="1">
    <citation type="journal article" date="2013" name="Front. Microbiol.">
        <title>Comparative genomic analyses of the cyanobacterium, Lyngbya aestuarii BL J, a powerful hydrogen producer.</title>
        <authorList>
            <person name="Kothari A."/>
            <person name="Vaughn M."/>
            <person name="Garcia-Pichel F."/>
        </authorList>
    </citation>
    <scope>NUCLEOTIDE SEQUENCE [LARGE SCALE GENOMIC DNA]</scope>
    <source>
        <strain evidence="1 2">BL J</strain>
    </source>
</reference>
<gene>
    <name evidence="1" type="ORF">M595_0666</name>
</gene>
<name>U7QQ79_9CYAN</name>
<dbReference type="RefSeq" id="WP_023064502.1">
    <property type="nucleotide sequence ID" value="NZ_AUZM01000004.1"/>
</dbReference>
<dbReference type="OrthoDB" id="9913323at2"/>
<comment type="caution">
    <text evidence="1">The sequence shown here is derived from an EMBL/GenBank/DDBJ whole genome shotgun (WGS) entry which is preliminary data.</text>
</comment>
<organism evidence="1 2">
    <name type="scientific">Lyngbya aestuarii BL J</name>
    <dbReference type="NCBI Taxonomy" id="1348334"/>
    <lineage>
        <taxon>Bacteria</taxon>
        <taxon>Bacillati</taxon>
        <taxon>Cyanobacteriota</taxon>
        <taxon>Cyanophyceae</taxon>
        <taxon>Oscillatoriophycideae</taxon>
        <taxon>Oscillatoriales</taxon>
        <taxon>Microcoleaceae</taxon>
        <taxon>Lyngbya</taxon>
    </lineage>
</organism>
<keyword evidence="2" id="KW-1185">Reference proteome</keyword>
<accession>U7QQ79</accession>
<evidence type="ECO:0000313" key="1">
    <source>
        <dbReference type="EMBL" id="ERT09275.1"/>
    </source>
</evidence>